<proteinExistence type="predicted"/>
<keyword evidence="2" id="KW-1185">Reference proteome</keyword>
<dbReference type="RefSeq" id="WP_108601532.1">
    <property type="nucleotide sequence ID" value="NZ_CP026604.1"/>
</dbReference>
<accession>A0A2S0VMN9</accession>
<dbReference type="EMBL" id="CP026604">
    <property type="protein sequence ID" value="AWB65456.1"/>
    <property type="molecule type" value="Genomic_DNA"/>
</dbReference>
<evidence type="ECO:0000313" key="2">
    <source>
        <dbReference type="Proteomes" id="UP000244441"/>
    </source>
</evidence>
<sequence>MNDWILQDFNAGEINCQIIEFKVSEISYVMLFNRIDATRDQNAIDEKAAELGLEYRENSYEIKFDLKDNFDNDNYFAPRIENFTIVEMRFLGRTVRDLIEFHYRNTNAEAYLFAAENDKLKRYYDGLAKKYSGELNFKVVDNLGEEELGYEITTPSYKS</sequence>
<dbReference type="OrthoDB" id="7060451at2"/>
<gene>
    <name evidence="1" type="ORF">C2869_02950</name>
</gene>
<dbReference type="AlphaFoldDB" id="A0A2S0VMN9"/>
<evidence type="ECO:0000313" key="1">
    <source>
        <dbReference type="EMBL" id="AWB65456.1"/>
    </source>
</evidence>
<organism evidence="1 2">
    <name type="scientific">Saccharobesus litoralis</name>
    <dbReference type="NCBI Taxonomy" id="2172099"/>
    <lineage>
        <taxon>Bacteria</taxon>
        <taxon>Pseudomonadati</taxon>
        <taxon>Pseudomonadota</taxon>
        <taxon>Gammaproteobacteria</taxon>
        <taxon>Alteromonadales</taxon>
        <taxon>Alteromonadaceae</taxon>
        <taxon>Saccharobesus</taxon>
    </lineage>
</organism>
<protein>
    <submittedName>
        <fullName evidence="1">Uncharacterized protein</fullName>
    </submittedName>
</protein>
<dbReference type="Proteomes" id="UP000244441">
    <property type="component" value="Chromosome"/>
</dbReference>
<name>A0A2S0VMN9_9ALTE</name>
<dbReference type="KEGG" id="cate:C2869_02950"/>
<reference evidence="1 2" key="1">
    <citation type="submission" date="2018-01" db="EMBL/GenBank/DDBJ databases">
        <title>Genome sequence of a Cantenovulum-like bacteria.</title>
        <authorList>
            <person name="Tan W.R."/>
            <person name="Lau N.-S."/>
            <person name="Go F."/>
            <person name="Amirul A.-A.A."/>
        </authorList>
    </citation>
    <scope>NUCLEOTIDE SEQUENCE [LARGE SCALE GENOMIC DNA]</scope>
    <source>
        <strain evidence="1 2">CCB-QB4</strain>
    </source>
</reference>